<comment type="caution">
    <text evidence="7">The sequence shown here is derived from an EMBL/GenBank/DDBJ whole genome shotgun (WGS) entry which is preliminary data.</text>
</comment>
<dbReference type="Pfam" id="PF13558">
    <property type="entry name" value="SbcC_Walker_B"/>
    <property type="match status" value="1"/>
</dbReference>
<keyword evidence="4" id="KW-0175">Coiled coil</keyword>
<dbReference type="RefSeq" id="WP_311676733.1">
    <property type="nucleotide sequence ID" value="NZ_JAVRER010000006.1"/>
</dbReference>
<gene>
    <name evidence="7" type="ORF">RM574_05965</name>
</gene>
<proteinExistence type="inferred from homology"/>
<dbReference type="PANTHER" id="PTHR32114">
    <property type="entry name" value="ABC TRANSPORTER ABCH.3"/>
    <property type="match status" value="1"/>
</dbReference>
<accession>A0ABD5E166</accession>
<evidence type="ECO:0000256" key="4">
    <source>
        <dbReference type="SAM" id="Coils"/>
    </source>
</evidence>
<dbReference type="InterPro" id="IPR027417">
    <property type="entry name" value="P-loop_NTPase"/>
</dbReference>
<dbReference type="PANTHER" id="PTHR32114:SF2">
    <property type="entry name" value="ABC TRANSPORTER ABCH.3"/>
    <property type="match status" value="1"/>
</dbReference>
<comment type="subunit">
    <text evidence="2">Heterodimer of SbcC and SbcD.</text>
</comment>
<evidence type="ECO:0000256" key="2">
    <source>
        <dbReference type="ARBA" id="ARBA00011322"/>
    </source>
</evidence>
<dbReference type="Pfam" id="PF13476">
    <property type="entry name" value="AAA_23"/>
    <property type="match status" value="1"/>
</dbReference>
<evidence type="ECO:0000313" key="8">
    <source>
        <dbReference type="Proteomes" id="UP001183607"/>
    </source>
</evidence>
<dbReference type="InterPro" id="IPR038729">
    <property type="entry name" value="Rad50/SbcC_AAA"/>
</dbReference>
<organism evidence="7 8">
    <name type="scientific">Streptomyces evansiae</name>
    <dbReference type="NCBI Taxonomy" id="3075535"/>
    <lineage>
        <taxon>Bacteria</taxon>
        <taxon>Bacillati</taxon>
        <taxon>Actinomycetota</taxon>
        <taxon>Actinomycetes</taxon>
        <taxon>Kitasatosporales</taxon>
        <taxon>Streptomycetaceae</taxon>
        <taxon>Streptomyces</taxon>
    </lineage>
</organism>
<feature type="region of interest" description="Disordered" evidence="5">
    <location>
        <begin position="764"/>
        <end position="788"/>
    </location>
</feature>
<dbReference type="EMBL" id="JAVRER010000006">
    <property type="protein sequence ID" value="MDT0415032.1"/>
    <property type="molecule type" value="Genomic_DNA"/>
</dbReference>
<dbReference type="SUPFAM" id="SSF52540">
    <property type="entry name" value="P-loop containing nucleoside triphosphate hydrolases"/>
    <property type="match status" value="1"/>
</dbReference>
<name>A0ABD5E166_9ACTN</name>
<feature type="coiled-coil region" evidence="4">
    <location>
        <begin position="584"/>
        <end position="618"/>
    </location>
</feature>
<comment type="similarity">
    <text evidence="1">Belongs to the SMC family. SbcC subfamily.</text>
</comment>
<evidence type="ECO:0000256" key="3">
    <source>
        <dbReference type="ARBA" id="ARBA00013368"/>
    </source>
</evidence>
<reference evidence="8" key="1">
    <citation type="submission" date="2023-07" db="EMBL/GenBank/DDBJ databases">
        <title>30 novel species of actinomycetes from the DSMZ collection.</title>
        <authorList>
            <person name="Nouioui I."/>
        </authorList>
    </citation>
    <scope>NUCLEOTIDE SEQUENCE [LARGE SCALE GENOMIC DNA]</scope>
    <source>
        <strain evidence="8">DSM 41982</strain>
    </source>
</reference>
<protein>
    <recommendedName>
        <fullName evidence="3">Nuclease SbcCD subunit C</fullName>
    </recommendedName>
</protein>
<dbReference type="Gene3D" id="3.40.50.300">
    <property type="entry name" value="P-loop containing nucleotide triphosphate hydrolases"/>
    <property type="match status" value="2"/>
</dbReference>
<dbReference type="AlphaFoldDB" id="A0ABD5E166"/>
<evidence type="ECO:0000259" key="6">
    <source>
        <dbReference type="Pfam" id="PF13476"/>
    </source>
</evidence>
<evidence type="ECO:0000256" key="5">
    <source>
        <dbReference type="SAM" id="MobiDB-lite"/>
    </source>
</evidence>
<evidence type="ECO:0000256" key="1">
    <source>
        <dbReference type="ARBA" id="ARBA00006930"/>
    </source>
</evidence>
<evidence type="ECO:0000313" key="7">
    <source>
        <dbReference type="EMBL" id="MDT0415032.1"/>
    </source>
</evidence>
<feature type="coiled-coil region" evidence="4">
    <location>
        <begin position="371"/>
        <end position="408"/>
    </location>
</feature>
<dbReference type="Proteomes" id="UP001183607">
    <property type="component" value="Unassembled WGS sequence"/>
</dbReference>
<feature type="domain" description="Rad50/SbcC-type AAA" evidence="6">
    <location>
        <begin position="5"/>
        <end position="205"/>
    </location>
</feature>
<sequence length="1001" mass="106886">MRLHRLTVTAFGPFAGTQTVDFDRLAEAGLFLLHGATGAGKTSLLDAVCYALYGVVPGHRQGVSAQGEKLRSDHAAPGTRTSVTLDFTVSGRRLEITRQPPFVRAKKRGTGTTTEKALTTLRAHDPARGWTGLSRTHQEIGEEIRQLLGLSSEQFCQVVLLPQGQFARFLGADTADRALLLRQLFDTRRFFEIETHLRERKAETDEAVRHADSDLLALHHRIAQAAAPPRDEAPGQPPAAGDPALPEFVLTHAALARAHARELLDIARLRHQGAEAAHHAASAAHDRVRELAALQRRYAEARARADALAAREPAHRADLDRLDAARRAGTVAPALDLRAAAATAHAEALAAERRLRATLPPEHAEADAAGLAEAARRQDEARGALASARRAEERLRELVRERDAVDREDRADAQARAEDEQWLDAWPERRAELRARVAGARDAATRAAELTGRAEPVARRLAAARRYGELAAEHARAETAETEARARRDACRAAWLDAREARLDGIAAELAAQLAPGAPCAVCGATEHPAPAGRAARHTDRAAEDAAETAYRRAETAASEATAHARTLAAQRDAAAEAAGDAPLAALAAEKSALDRDLAAAHAEAARLTEALHAEERAEREHTRRAGAREAAVTRAAARTSAREALDAEEGRLRAEAAEARGNFASVADRARHLEGRASLLAGAAEAVRAVATTADRLKEADARLADAAFTARFDTPARAAAARLPEPEARELRVRTEAHAREAHTVHLALAEHAVAEAAAQPPAAPGPAAAHARAAEAAARTAASAHDAARTRATALRSLSATLAARVGELGPLRARHALVSGLADLATGSAKRNERKMRLESYVLAARLEQIAAAATTRLARMSQGRYTLVHSDDRAARGKLSGLGLHVVDAWTGRERDTASLSGGETFYVSLALALGLADVVTDEAGGVRLDTLFIDEGFGSLDEQTLDEVMDVLDGLRERERCVGIVSHVGELRRRVPAQLEVVKGRAGSAVRERGF</sequence>